<feature type="compositionally biased region" description="Low complexity" evidence="2">
    <location>
        <begin position="239"/>
        <end position="249"/>
    </location>
</feature>
<dbReference type="Gene3D" id="3.30.70.1820">
    <property type="entry name" value="L1 transposable element, RRM domain"/>
    <property type="match status" value="1"/>
</dbReference>
<dbReference type="AlphaFoldDB" id="A0A3Q3N5N0"/>
<dbReference type="GeneTree" id="ENSGT00940000171721"/>
<reference evidence="3" key="1">
    <citation type="submission" date="2025-08" db="UniProtKB">
        <authorList>
            <consortium name="Ensembl"/>
        </authorList>
    </citation>
    <scope>IDENTIFICATION</scope>
</reference>
<keyword evidence="4" id="KW-1185">Reference proteome</keyword>
<sequence>MRILVKNWLQITKKLHTANTEASMEDSDGILCADNVANAITQNVTEKISALMELKFAELKSSLDKLSTRIGDDTKRITETECSISDGEDRTASLENKLAELERRVKTLTDRAEDSENRSRRDNIRVIGLKEGAEGRQAVKFFETWLPNTLGLETKRGTIKTDRAHRALGPPKKDYNRPVIIKLHNFGDKQNILAAVREKGELIFQGTRIHIRQFNGTRERLIGRGIRFQIQCDTPPSPHTLTHTHTQQTWKPSHHPQL</sequence>
<evidence type="ECO:0000313" key="4">
    <source>
        <dbReference type="Proteomes" id="UP000261660"/>
    </source>
</evidence>
<dbReference type="InParanoid" id="A0A3Q3N5N0"/>
<dbReference type="InterPro" id="IPR004244">
    <property type="entry name" value="Transposase_22"/>
</dbReference>
<evidence type="ECO:0000256" key="1">
    <source>
        <dbReference type="SAM" id="Coils"/>
    </source>
</evidence>
<evidence type="ECO:0008006" key="5">
    <source>
        <dbReference type="Google" id="ProtNLM"/>
    </source>
</evidence>
<feature type="coiled-coil region" evidence="1">
    <location>
        <begin position="84"/>
        <end position="118"/>
    </location>
</feature>
<dbReference type="Proteomes" id="UP000261660">
    <property type="component" value="Unplaced"/>
</dbReference>
<feature type="region of interest" description="Disordered" evidence="2">
    <location>
        <begin position="234"/>
        <end position="258"/>
    </location>
</feature>
<dbReference type="Ensembl" id="ENSLBET00000030583.1">
    <property type="protein sequence ID" value="ENSLBEP00000029195.1"/>
    <property type="gene ID" value="ENSLBEG00000022121.1"/>
</dbReference>
<evidence type="ECO:0000256" key="2">
    <source>
        <dbReference type="SAM" id="MobiDB-lite"/>
    </source>
</evidence>
<reference evidence="3" key="2">
    <citation type="submission" date="2025-09" db="UniProtKB">
        <authorList>
            <consortium name="Ensembl"/>
        </authorList>
    </citation>
    <scope>IDENTIFICATION</scope>
</reference>
<name>A0A3Q3N5N0_9LABR</name>
<dbReference type="PANTHER" id="PTHR11505">
    <property type="entry name" value="L1 TRANSPOSABLE ELEMENT-RELATED"/>
    <property type="match status" value="1"/>
</dbReference>
<dbReference type="SUPFAM" id="SSF57997">
    <property type="entry name" value="Tropomyosin"/>
    <property type="match status" value="1"/>
</dbReference>
<keyword evidence="1" id="KW-0175">Coiled coil</keyword>
<accession>A0A3Q3N5N0</accession>
<organism evidence="3 4">
    <name type="scientific">Labrus bergylta</name>
    <name type="common">ballan wrasse</name>
    <dbReference type="NCBI Taxonomy" id="56723"/>
    <lineage>
        <taxon>Eukaryota</taxon>
        <taxon>Metazoa</taxon>
        <taxon>Chordata</taxon>
        <taxon>Craniata</taxon>
        <taxon>Vertebrata</taxon>
        <taxon>Euteleostomi</taxon>
        <taxon>Actinopterygii</taxon>
        <taxon>Neopterygii</taxon>
        <taxon>Teleostei</taxon>
        <taxon>Neoteleostei</taxon>
        <taxon>Acanthomorphata</taxon>
        <taxon>Eupercaria</taxon>
        <taxon>Labriformes</taxon>
        <taxon>Labridae</taxon>
        <taxon>Labrus</taxon>
    </lineage>
</organism>
<dbReference type="Gene3D" id="1.20.5.340">
    <property type="match status" value="1"/>
</dbReference>
<proteinExistence type="predicted"/>
<protein>
    <recommendedName>
        <fullName evidence="5">L1 transposable element RRM domain-containing protein</fullName>
    </recommendedName>
</protein>
<evidence type="ECO:0000313" key="3">
    <source>
        <dbReference type="Ensembl" id="ENSLBEP00000029195.1"/>
    </source>
</evidence>